<comment type="catalytic activity">
    <reaction evidence="24">
        <text>Preferential cleavage: (Ac)2-L-Lys-D-Ala-|-D-Ala. Also transpeptidation of peptidyl-alanyl moieties that are N-acyl substituents of D-alanine.</text>
        <dbReference type="EC" id="3.4.16.4"/>
    </reaction>
</comment>
<dbReference type="InterPro" id="IPR036950">
    <property type="entry name" value="PBP_transglycosylase"/>
</dbReference>
<dbReference type="GO" id="GO:0009002">
    <property type="term" value="F:serine-type D-Ala-D-Ala carboxypeptidase activity"/>
    <property type="evidence" value="ECO:0007669"/>
    <property type="project" value="UniProtKB-EC"/>
</dbReference>
<keyword evidence="16" id="KW-0133">Cell shape</keyword>
<dbReference type="GO" id="GO:0009252">
    <property type="term" value="P:peptidoglycan biosynthetic process"/>
    <property type="evidence" value="ECO:0007669"/>
    <property type="project" value="UniProtKB-UniPathway"/>
</dbReference>
<keyword evidence="23" id="KW-0961">Cell wall biogenesis/degradation</keyword>
<evidence type="ECO:0000259" key="31">
    <source>
        <dbReference type="Pfam" id="PF17092"/>
    </source>
</evidence>
<dbReference type="Gene3D" id="3.40.710.10">
    <property type="entry name" value="DD-peptidase/beta-lactamase superfamily"/>
    <property type="match status" value="2"/>
</dbReference>
<keyword evidence="22" id="KW-0511">Multifunctional enzyme</keyword>
<feature type="region of interest" description="Disordered" evidence="28">
    <location>
        <begin position="621"/>
        <end position="640"/>
    </location>
</feature>
<name>A0A081G2T2_9GAMM</name>
<comment type="function">
    <text evidence="1">Cell wall formation. Synthesis of cross-linked peptidoglycan from the lipid intermediates. The enzyme has a penicillin-insensitive transglycosylase N-terminal domain (formation of linear glycan strands) and a penicillin-sensitive transpeptidase C-terminal domain (cross-linking of the peptide subunits).</text>
</comment>
<keyword evidence="8" id="KW-1003">Cell membrane</keyword>
<evidence type="ECO:0000256" key="2">
    <source>
        <dbReference type="ARBA" id="ARBA00004249"/>
    </source>
</evidence>
<keyword evidence="19" id="KW-1133">Transmembrane helix</keyword>
<dbReference type="EC" id="2.4.99.28" evidence="25"/>
<dbReference type="EMBL" id="JMQN01000013">
    <property type="protein sequence ID" value="KEA65087.1"/>
    <property type="molecule type" value="Genomic_DNA"/>
</dbReference>
<evidence type="ECO:0000256" key="9">
    <source>
        <dbReference type="ARBA" id="ARBA00022519"/>
    </source>
</evidence>
<gene>
    <name evidence="32" type="ORF">ADIMK_0789</name>
</gene>
<evidence type="ECO:0000256" key="21">
    <source>
        <dbReference type="ARBA" id="ARBA00023251"/>
    </source>
</evidence>
<feature type="domain" description="Glycosyl transferase family 51" evidence="30">
    <location>
        <begin position="60"/>
        <end position="233"/>
    </location>
</feature>
<dbReference type="InterPro" id="IPR001264">
    <property type="entry name" value="Glyco_trans_51"/>
</dbReference>
<evidence type="ECO:0000256" key="22">
    <source>
        <dbReference type="ARBA" id="ARBA00023268"/>
    </source>
</evidence>
<evidence type="ECO:0000256" key="13">
    <source>
        <dbReference type="ARBA" id="ARBA00022679"/>
    </source>
</evidence>
<dbReference type="RefSeq" id="WP_036183858.1">
    <property type="nucleotide sequence ID" value="NZ_JMQN01000013.1"/>
</dbReference>
<dbReference type="InterPro" id="IPR012338">
    <property type="entry name" value="Beta-lactam/transpept-like"/>
</dbReference>
<keyword evidence="33" id="KW-1185">Reference proteome</keyword>
<keyword evidence="10" id="KW-0121">Carboxypeptidase</keyword>
<evidence type="ECO:0000256" key="11">
    <source>
        <dbReference type="ARBA" id="ARBA00022670"/>
    </source>
</evidence>
<dbReference type="Pfam" id="PF00912">
    <property type="entry name" value="Transgly"/>
    <property type="match status" value="1"/>
</dbReference>
<evidence type="ECO:0000259" key="30">
    <source>
        <dbReference type="Pfam" id="PF00912"/>
    </source>
</evidence>
<dbReference type="GO" id="GO:0030288">
    <property type="term" value="C:outer membrane-bounded periplasmic space"/>
    <property type="evidence" value="ECO:0007669"/>
    <property type="project" value="TreeGrafter"/>
</dbReference>
<comment type="similarity">
    <text evidence="5">In the N-terminal section; belongs to the glycosyltransferase 51 family.</text>
</comment>
<feature type="domain" description="Penicillin-binding protein transpeptidase" evidence="29">
    <location>
        <begin position="428"/>
        <end position="727"/>
    </location>
</feature>
<evidence type="ECO:0000256" key="10">
    <source>
        <dbReference type="ARBA" id="ARBA00022645"/>
    </source>
</evidence>
<evidence type="ECO:0000256" key="18">
    <source>
        <dbReference type="ARBA" id="ARBA00022984"/>
    </source>
</evidence>
<organism evidence="32 33">
    <name type="scientific">Marinobacterium lacunae</name>
    <dbReference type="NCBI Taxonomy" id="1232683"/>
    <lineage>
        <taxon>Bacteria</taxon>
        <taxon>Pseudomonadati</taxon>
        <taxon>Pseudomonadota</taxon>
        <taxon>Gammaproteobacteria</taxon>
        <taxon>Oceanospirillales</taxon>
        <taxon>Oceanospirillaceae</taxon>
        <taxon>Marinobacterium</taxon>
    </lineage>
</organism>
<dbReference type="OrthoDB" id="9766909at2"/>
<dbReference type="PANTHER" id="PTHR32282:SF27">
    <property type="entry name" value="PENICILLIN-BINDING PROTEIN 1A"/>
    <property type="match status" value="1"/>
</dbReference>
<dbReference type="Pfam" id="PF00905">
    <property type="entry name" value="Transpeptidase"/>
    <property type="match status" value="1"/>
</dbReference>
<dbReference type="GO" id="GO:0008955">
    <property type="term" value="F:peptidoglycan glycosyltransferase activity"/>
    <property type="evidence" value="ECO:0007669"/>
    <property type="project" value="UniProtKB-EC"/>
</dbReference>
<feature type="region of interest" description="Disordered" evidence="28">
    <location>
        <begin position="782"/>
        <end position="805"/>
    </location>
</feature>
<evidence type="ECO:0000256" key="15">
    <source>
        <dbReference type="ARBA" id="ARBA00022801"/>
    </source>
</evidence>
<keyword evidence="17" id="KW-0735">Signal-anchor</keyword>
<dbReference type="EC" id="3.4.16.4" evidence="6"/>
<evidence type="ECO:0000256" key="8">
    <source>
        <dbReference type="ARBA" id="ARBA00022475"/>
    </source>
</evidence>
<evidence type="ECO:0000256" key="20">
    <source>
        <dbReference type="ARBA" id="ARBA00023136"/>
    </source>
</evidence>
<dbReference type="NCBIfam" id="TIGR02074">
    <property type="entry name" value="PBP_1a_fam"/>
    <property type="match status" value="1"/>
</dbReference>
<comment type="subcellular location">
    <subcellularLocation>
        <location evidence="2">Cell inner membrane</location>
        <topology evidence="2">Single-pass type II membrane protein</topology>
    </subcellularLocation>
</comment>
<dbReference type="GO" id="GO:0071555">
    <property type="term" value="P:cell wall organization"/>
    <property type="evidence" value="ECO:0007669"/>
    <property type="project" value="UniProtKB-KW"/>
</dbReference>
<keyword evidence="21" id="KW-0046">Antibiotic resistance</keyword>
<dbReference type="PATRIC" id="fig|1232683.4.peg.781"/>
<dbReference type="Proteomes" id="UP000028252">
    <property type="component" value="Unassembled WGS sequence"/>
</dbReference>
<dbReference type="STRING" id="1232683.ADIMK_0789"/>
<dbReference type="InterPro" id="IPR001460">
    <property type="entry name" value="PCN-bd_Tpept"/>
</dbReference>
<protein>
    <recommendedName>
        <fullName evidence="7">Penicillin-binding protein 1A</fullName>
        <ecNumber evidence="25">2.4.99.28</ecNumber>
        <ecNumber evidence="6">3.4.16.4</ecNumber>
    </recommendedName>
</protein>
<keyword evidence="12 32" id="KW-0328">Glycosyltransferase</keyword>
<accession>A0A081G2T2</accession>
<dbReference type="PANTHER" id="PTHR32282">
    <property type="entry name" value="BINDING PROTEIN TRANSPEPTIDASE, PUTATIVE-RELATED"/>
    <property type="match status" value="1"/>
</dbReference>
<dbReference type="UniPathway" id="UPA00219"/>
<dbReference type="GO" id="GO:0008360">
    <property type="term" value="P:regulation of cell shape"/>
    <property type="evidence" value="ECO:0007669"/>
    <property type="project" value="UniProtKB-KW"/>
</dbReference>
<keyword evidence="13 32" id="KW-0808">Transferase</keyword>
<dbReference type="InterPro" id="IPR050396">
    <property type="entry name" value="Glycosyltr_51/Transpeptidase"/>
</dbReference>
<dbReference type="GO" id="GO:0006508">
    <property type="term" value="P:proteolysis"/>
    <property type="evidence" value="ECO:0007669"/>
    <property type="project" value="UniProtKB-KW"/>
</dbReference>
<dbReference type="Pfam" id="PF17092">
    <property type="entry name" value="PCB_OB"/>
    <property type="match status" value="1"/>
</dbReference>
<evidence type="ECO:0000313" key="32">
    <source>
        <dbReference type="EMBL" id="KEA65087.1"/>
    </source>
</evidence>
<evidence type="ECO:0000256" key="24">
    <source>
        <dbReference type="ARBA" id="ARBA00034000"/>
    </source>
</evidence>
<dbReference type="Gene3D" id="1.10.3810.10">
    <property type="entry name" value="Biosynthetic peptidoglycan transglycosylase-like"/>
    <property type="match status" value="1"/>
</dbReference>
<proteinExistence type="inferred from homology"/>
<evidence type="ECO:0000256" key="17">
    <source>
        <dbReference type="ARBA" id="ARBA00022968"/>
    </source>
</evidence>
<comment type="pathway">
    <text evidence="27">Glycan biosynthesis.</text>
</comment>
<keyword evidence="9" id="KW-0997">Cell inner membrane</keyword>
<evidence type="ECO:0000313" key="33">
    <source>
        <dbReference type="Proteomes" id="UP000028252"/>
    </source>
</evidence>
<evidence type="ECO:0000256" key="25">
    <source>
        <dbReference type="ARBA" id="ARBA00044770"/>
    </source>
</evidence>
<evidence type="ECO:0000256" key="14">
    <source>
        <dbReference type="ARBA" id="ARBA00022692"/>
    </source>
</evidence>
<evidence type="ECO:0000256" key="28">
    <source>
        <dbReference type="SAM" id="MobiDB-lite"/>
    </source>
</evidence>
<evidence type="ECO:0000256" key="16">
    <source>
        <dbReference type="ARBA" id="ARBA00022960"/>
    </source>
</evidence>
<evidence type="ECO:0000259" key="29">
    <source>
        <dbReference type="Pfam" id="PF00905"/>
    </source>
</evidence>
<dbReference type="GO" id="GO:0008658">
    <property type="term" value="F:penicillin binding"/>
    <property type="evidence" value="ECO:0007669"/>
    <property type="project" value="InterPro"/>
</dbReference>
<dbReference type="GO" id="GO:0046677">
    <property type="term" value="P:response to antibiotic"/>
    <property type="evidence" value="ECO:0007669"/>
    <property type="project" value="UniProtKB-KW"/>
</dbReference>
<comment type="similarity">
    <text evidence="4">In the C-terminal section; belongs to the transpeptidase family.</text>
</comment>
<feature type="domain" description="Penicillin-binding protein OB-like" evidence="31">
    <location>
        <begin position="320"/>
        <end position="426"/>
    </location>
</feature>
<evidence type="ECO:0000256" key="1">
    <source>
        <dbReference type="ARBA" id="ARBA00002624"/>
    </source>
</evidence>
<evidence type="ECO:0000256" key="26">
    <source>
        <dbReference type="ARBA" id="ARBA00049902"/>
    </source>
</evidence>
<evidence type="ECO:0000256" key="6">
    <source>
        <dbReference type="ARBA" id="ARBA00012448"/>
    </source>
</evidence>
<dbReference type="SUPFAM" id="SSF53955">
    <property type="entry name" value="Lysozyme-like"/>
    <property type="match status" value="1"/>
</dbReference>
<comment type="caution">
    <text evidence="32">The sequence shown here is derived from an EMBL/GenBank/DDBJ whole genome shotgun (WGS) entry which is preliminary data.</text>
</comment>
<reference evidence="32 33" key="1">
    <citation type="submission" date="2014-04" db="EMBL/GenBank/DDBJ databases">
        <title>Marinobacterium kochiensis sp. nov., isolated from sediment sample collected from Kochi backwaters in Kerala, India.</title>
        <authorList>
            <person name="Singh A."/>
            <person name="Pinnaka A.K."/>
        </authorList>
    </citation>
    <scope>NUCLEOTIDE SEQUENCE [LARGE SCALE GENOMIC DNA]</scope>
    <source>
        <strain evidence="32 33">AK27</strain>
    </source>
</reference>
<evidence type="ECO:0000256" key="27">
    <source>
        <dbReference type="ARBA" id="ARBA00060592"/>
    </source>
</evidence>
<evidence type="ECO:0000256" key="7">
    <source>
        <dbReference type="ARBA" id="ARBA00018638"/>
    </source>
</evidence>
<keyword evidence="20" id="KW-0472">Membrane</keyword>
<dbReference type="AlphaFoldDB" id="A0A081G2T2"/>
<dbReference type="SUPFAM" id="SSF56601">
    <property type="entry name" value="beta-lactamase/transpeptidase-like"/>
    <property type="match status" value="1"/>
</dbReference>
<dbReference type="InterPro" id="IPR023346">
    <property type="entry name" value="Lysozyme-like_dom_sf"/>
</dbReference>
<evidence type="ECO:0000256" key="23">
    <source>
        <dbReference type="ARBA" id="ARBA00023316"/>
    </source>
</evidence>
<evidence type="ECO:0000256" key="3">
    <source>
        <dbReference type="ARBA" id="ARBA00004752"/>
    </source>
</evidence>
<evidence type="ECO:0000256" key="12">
    <source>
        <dbReference type="ARBA" id="ARBA00022676"/>
    </source>
</evidence>
<keyword evidence="14" id="KW-0812">Transmembrane</keyword>
<evidence type="ECO:0000256" key="5">
    <source>
        <dbReference type="ARBA" id="ARBA00007739"/>
    </source>
</evidence>
<keyword evidence="15 32" id="KW-0378">Hydrolase</keyword>
<dbReference type="GO" id="GO:0005886">
    <property type="term" value="C:plasma membrane"/>
    <property type="evidence" value="ECO:0007669"/>
    <property type="project" value="UniProtKB-SubCell"/>
</dbReference>
<comment type="catalytic activity">
    <reaction evidence="26">
        <text>[GlcNAc-(1-&gt;4)-Mur2Ac(oyl-L-Ala-gamma-D-Glu-L-Lys-D-Ala-D-Ala)](n)-di-trans,octa-cis-undecaprenyl diphosphate + beta-D-GlcNAc-(1-&gt;4)-Mur2Ac(oyl-L-Ala-gamma-D-Glu-L-Lys-D-Ala-D-Ala)-di-trans,octa-cis-undecaprenyl diphosphate = [GlcNAc-(1-&gt;4)-Mur2Ac(oyl-L-Ala-gamma-D-Glu-L-Lys-D-Ala-D-Ala)](n+1)-di-trans,octa-cis-undecaprenyl diphosphate + di-trans,octa-cis-undecaprenyl diphosphate + H(+)</text>
        <dbReference type="Rhea" id="RHEA:23708"/>
        <dbReference type="Rhea" id="RHEA-COMP:9602"/>
        <dbReference type="Rhea" id="RHEA-COMP:9603"/>
        <dbReference type="ChEBI" id="CHEBI:15378"/>
        <dbReference type="ChEBI" id="CHEBI:58405"/>
        <dbReference type="ChEBI" id="CHEBI:60033"/>
        <dbReference type="ChEBI" id="CHEBI:78435"/>
        <dbReference type="EC" id="2.4.99.28"/>
    </reaction>
</comment>
<dbReference type="FunFam" id="1.10.3810.10:FF:000003">
    <property type="entry name" value="Penicillin-binding protein 1a"/>
    <property type="match status" value="1"/>
</dbReference>
<evidence type="ECO:0000256" key="4">
    <source>
        <dbReference type="ARBA" id="ARBA00007090"/>
    </source>
</evidence>
<dbReference type="InterPro" id="IPR031376">
    <property type="entry name" value="PCB_OB"/>
</dbReference>
<feature type="compositionally biased region" description="Basic and acidic residues" evidence="28">
    <location>
        <begin position="782"/>
        <end position="792"/>
    </location>
</feature>
<sequence>MRTFYKIFKWLSALAFAGLLATLIAAAGIYYYFAPQLPDVETLREVKFQTPLRVYSADHKLIAEFGEKRRTPISYVEIPEDFIHALQAAEDSRFFEHFGIDVKGLFRAALQLASTGQIQSGGSTITMQVAKNFFLTRERTFSRKFMEILLALRIEQELSKEEILELYINKIYLGHRAYGIQAAATVYYGQPIKDLSLAQLAMIAGLPKAPSAYNPLSNPKRALERRDWILGRMLSLGYIDQQRYTDALAQPVTASYHGSDIELEAPYIAEMVRSELYQQYGEDLYTEGLSVTTTIESRLQQSATTALRNGLLAYSERHGYHGAEHQYDISNLSNTERLKLLKDTTTFGGLTPALVTGVDKNSATLLTENSGEIAISWDGMRWASPYKSVNYAGPAPKQASDILAQGDLVRVIHSQDGWQLTQIPKAQGAFIALEPQDGGILALNGGFSFALNKFNRATQAYRQPGSNIKPFLYTAALENGFTPASIINDAPVVFHDVSLESNWRPENDNGTFGGPTRLREALYRSRNLVSIRLMRALSIEKARDFILRFGFTPERLPQNLSLALGSADATPLQVVTGYASFANGGFKVDPYLIKKIESAEGEVIFEAKPLKACPECSYATRDNPDDAAPQPGIQYSDTEGAAPRIITPESAFLIYNVMQDVIKRGTGRRALVLNRGDLAGKTGTTNDQKDAWFSGFNQKLVATAWVGFDQPAPLGRREYGSSAALPIWIDFMRDALEGTPESAPSAPEGVISARIDPATGKLAYPGQSDAIVEYFRADQLPKEHAQSPEEKLAPPTAEQIFGFSG</sequence>
<comment type="pathway">
    <text evidence="3">Cell wall biogenesis; peptidoglycan biosynthesis.</text>
</comment>
<evidence type="ECO:0000256" key="19">
    <source>
        <dbReference type="ARBA" id="ARBA00022989"/>
    </source>
</evidence>
<keyword evidence="11" id="KW-0645">Protease</keyword>
<dbReference type="eggNOG" id="COG5009">
    <property type="taxonomic scope" value="Bacteria"/>
</dbReference>
<keyword evidence="18" id="KW-0573">Peptidoglycan synthesis</keyword>